<evidence type="ECO:0000313" key="2">
    <source>
        <dbReference type="Proteomes" id="UP000789706"/>
    </source>
</evidence>
<dbReference type="Proteomes" id="UP000789706">
    <property type="component" value="Unassembled WGS sequence"/>
</dbReference>
<keyword evidence="2" id="KW-1185">Reference proteome</keyword>
<gene>
    <name evidence="1" type="ORF">DEBURN_LOCUS11166</name>
</gene>
<comment type="caution">
    <text evidence="1">The sequence shown here is derived from an EMBL/GenBank/DDBJ whole genome shotgun (WGS) entry which is preliminary data.</text>
</comment>
<organism evidence="1 2">
    <name type="scientific">Diversispora eburnea</name>
    <dbReference type="NCBI Taxonomy" id="1213867"/>
    <lineage>
        <taxon>Eukaryota</taxon>
        <taxon>Fungi</taxon>
        <taxon>Fungi incertae sedis</taxon>
        <taxon>Mucoromycota</taxon>
        <taxon>Glomeromycotina</taxon>
        <taxon>Glomeromycetes</taxon>
        <taxon>Diversisporales</taxon>
        <taxon>Diversisporaceae</taxon>
        <taxon>Diversispora</taxon>
    </lineage>
</organism>
<protein>
    <submittedName>
        <fullName evidence="1">7017_t:CDS:1</fullName>
    </submittedName>
</protein>
<dbReference type="AlphaFoldDB" id="A0A9N9DJZ7"/>
<proteinExistence type="predicted"/>
<accession>A0A9N9DJZ7</accession>
<sequence length="45" mass="5115">DTPKKEILQNLHKEVVQKGNSPKANLISPFRDGHVFGIDTNPRKF</sequence>
<reference evidence="1" key="1">
    <citation type="submission" date="2021-06" db="EMBL/GenBank/DDBJ databases">
        <authorList>
            <person name="Kallberg Y."/>
            <person name="Tangrot J."/>
            <person name="Rosling A."/>
        </authorList>
    </citation>
    <scope>NUCLEOTIDE SEQUENCE</scope>
    <source>
        <strain evidence="1">AZ414A</strain>
    </source>
</reference>
<dbReference type="EMBL" id="CAJVPK010005013">
    <property type="protein sequence ID" value="CAG8641125.1"/>
    <property type="molecule type" value="Genomic_DNA"/>
</dbReference>
<name>A0A9N9DJZ7_9GLOM</name>
<feature type="non-terminal residue" evidence="1">
    <location>
        <position position="45"/>
    </location>
</feature>
<evidence type="ECO:0000313" key="1">
    <source>
        <dbReference type="EMBL" id="CAG8641125.1"/>
    </source>
</evidence>
<feature type="non-terminal residue" evidence="1">
    <location>
        <position position="1"/>
    </location>
</feature>